<evidence type="ECO:0000313" key="7">
    <source>
        <dbReference type="EMBL" id="EAR26812.1"/>
    </source>
</evidence>
<reference evidence="7 8" key="1">
    <citation type="submission" date="2006-02" db="EMBL/GenBank/DDBJ databases">
        <authorList>
            <person name="Moran M.A."/>
            <person name="Kjelleberg S."/>
            <person name="Egan S."/>
            <person name="Saunders N."/>
            <person name="Thomas T."/>
            <person name="Ferriera S."/>
            <person name="Johnson J."/>
            <person name="Kravitz S."/>
            <person name="Halpern A."/>
            <person name="Remington K."/>
            <person name="Beeson K."/>
            <person name="Tran B."/>
            <person name="Rogers Y.-H."/>
            <person name="Friedman R."/>
            <person name="Venter J.C."/>
        </authorList>
    </citation>
    <scope>NUCLEOTIDE SEQUENCE [LARGE SCALE GENOMIC DNA]</scope>
    <source>
        <strain evidence="7 8">D2</strain>
    </source>
</reference>
<evidence type="ECO:0000313" key="8">
    <source>
        <dbReference type="Proteomes" id="UP000006201"/>
    </source>
</evidence>
<accession>A4CET3</accession>
<dbReference type="NCBIfam" id="TIGR02532">
    <property type="entry name" value="IV_pilin_GFxxxE"/>
    <property type="match status" value="1"/>
</dbReference>
<keyword evidence="3 6" id="KW-0812">Transmembrane</keyword>
<evidence type="ECO:0000256" key="1">
    <source>
        <dbReference type="ARBA" id="ARBA00004167"/>
    </source>
</evidence>
<organism evidence="7 8">
    <name type="scientific">Pseudoalteromonas tunicata D2</name>
    <dbReference type="NCBI Taxonomy" id="87626"/>
    <lineage>
        <taxon>Bacteria</taxon>
        <taxon>Pseudomonadati</taxon>
        <taxon>Pseudomonadota</taxon>
        <taxon>Gammaproteobacteria</taxon>
        <taxon>Alteromonadales</taxon>
        <taxon>Pseudoalteromonadaceae</taxon>
        <taxon>Pseudoalteromonas</taxon>
    </lineage>
</organism>
<evidence type="ECO:0000256" key="2">
    <source>
        <dbReference type="ARBA" id="ARBA00022481"/>
    </source>
</evidence>
<dbReference type="HOGENOM" id="CLU_111963_0_0_6"/>
<evidence type="ECO:0000256" key="4">
    <source>
        <dbReference type="ARBA" id="ARBA00022989"/>
    </source>
</evidence>
<keyword evidence="5 6" id="KW-0472">Membrane</keyword>
<dbReference type="Proteomes" id="UP000006201">
    <property type="component" value="Unassembled WGS sequence"/>
</dbReference>
<dbReference type="InterPro" id="IPR002416">
    <property type="entry name" value="T2SS_protein-GspH"/>
</dbReference>
<dbReference type="InterPro" id="IPR012902">
    <property type="entry name" value="N_methyl_site"/>
</dbReference>
<dbReference type="GO" id="GO:0016020">
    <property type="term" value="C:membrane"/>
    <property type="evidence" value="ECO:0007669"/>
    <property type="project" value="UniProtKB-SubCell"/>
</dbReference>
<dbReference type="SUPFAM" id="SSF54523">
    <property type="entry name" value="Pili subunits"/>
    <property type="match status" value="1"/>
</dbReference>
<keyword evidence="8" id="KW-1185">Reference proteome</keyword>
<evidence type="ECO:0000256" key="3">
    <source>
        <dbReference type="ARBA" id="ARBA00022692"/>
    </source>
</evidence>
<name>A4CET3_9GAMM</name>
<dbReference type="Pfam" id="PF07963">
    <property type="entry name" value="N_methyl"/>
    <property type="match status" value="1"/>
</dbReference>
<feature type="transmembrane region" description="Helical" evidence="6">
    <location>
        <begin position="7"/>
        <end position="31"/>
    </location>
</feature>
<comment type="caution">
    <text evidence="7">The sequence shown here is derived from an EMBL/GenBank/DDBJ whole genome shotgun (WGS) entry which is preliminary data.</text>
</comment>
<keyword evidence="2" id="KW-0488">Methylation</keyword>
<dbReference type="RefSeq" id="WP_009840592.1">
    <property type="nucleotide sequence ID" value="NZ_CH959302.1"/>
</dbReference>
<protein>
    <submittedName>
        <fullName evidence="7">Putative general secretion pathway protein H</fullName>
    </submittedName>
</protein>
<dbReference type="eggNOG" id="COG2165">
    <property type="taxonomic scope" value="Bacteria"/>
</dbReference>
<dbReference type="Gene3D" id="3.55.40.10">
    <property type="entry name" value="minor pseudopilin epsh domain"/>
    <property type="match status" value="1"/>
</dbReference>
<dbReference type="EMBL" id="AAOH01000009">
    <property type="protein sequence ID" value="EAR26812.1"/>
    <property type="molecule type" value="Genomic_DNA"/>
</dbReference>
<keyword evidence="4 6" id="KW-1133">Transmembrane helix</keyword>
<dbReference type="STRING" id="87626.PTD2_16746"/>
<dbReference type="GO" id="GO:0015628">
    <property type="term" value="P:protein secretion by the type II secretion system"/>
    <property type="evidence" value="ECO:0007669"/>
    <property type="project" value="InterPro"/>
</dbReference>
<gene>
    <name evidence="7" type="ORF">PTD2_16746</name>
</gene>
<sequence>MKKRQVGFSLIEILVVLVIIAFATNLVVYSVSDGDEELLEKQALRVHTLINLASDFAVLNQVELGFHLEKNKLEFLAFDGNKWTPFEQVSEQDIFKAFEFEPVLVAELSLDDLPWAQDNLLEQIDWRELMNSDSEEDFLELDKMKVPQVIILSSGEVSAFSFSLSIKDKAEPLYLIEGEFMAPVAMHREPLE</sequence>
<evidence type="ECO:0000256" key="5">
    <source>
        <dbReference type="ARBA" id="ARBA00023136"/>
    </source>
</evidence>
<dbReference type="OrthoDB" id="5730913at2"/>
<dbReference type="AlphaFoldDB" id="A4CET3"/>
<dbReference type="PRINTS" id="PR00885">
    <property type="entry name" value="BCTERIALGSPH"/>
</dbReference>
<dbReference type="InterPro" id="IPR045584">
    <property type="entry name" value="Pilin-like"/>
</dbReference>
<comment type="subcellular location">
    <subcellularLocation>
        <location evidence="1">Membrane</location>
        <topology evidence="1">Single-pass membrane protein</topology>
    </subcellularLocation>
</comment>
<evidence type="ECO:0000256" key="6">
    <source>
        <dbReference type="SAM" id="Phobius"/>
    </source>
</evidence>
<proteinExistence type="predicted"/>
<dbReference type="GO" id="GO:0015627">
    <property type="term" value="C:type II protein secretion system complex"/>
    <property type="evidence" value="ECO:0007669"/>
    <property type="project" value="InterPro"/>
</dbReference>